<dbReference type="GO" id="GO:0008289">
    <property type="term" value="F:lipid binding"/>
    <property type="evidence" value="ECO:0007669"/>
    <property type="project" value="UniProtKB-KW"/>
</dbReference>
<evidence type="ECO:0000256" key="2">
    <source>
        <dbReference type="ARBA" id="ARBA00023121"/>
    </source>
</evidence>
<comment type="function">
    <text evidence="1">May bind long-chain fatty acids, such as palmitate, and may play a role in lipid transport or fatty acid metabolism.</text>
</comment>
<dbReference type="NCBIfam" id="TIGR00762">
    <property type="entry name" value="DegV"/>
    <property type="match status" value="1"/>
</dbReference>
<protein>
    <recommendedName>
        <fullName evidence="5">DegV family protein</fullName>
    </recommendedName>
</protein>
<dbReference type="PANTHER" id="PTHR33434">
    <property type="entry name" value="DEGV DOMAIN-CONTAINING PROTEIN DR_1986-RELATED"/>
    <property type="match status" value="1"/>
</dbReference>
<keyword evidence="4" id="KW-1185">Reference proteome</keyword>
<dbReference type="EMBL" id="ALXG01000008">
    <property type="protein sequence ID" value="ETO40984.1"/>
    <property type="molecule type" value="Genomic_DNA"/>
</dbReference>
<dbReference type="SUPFAM" id="SSF82549">
    <property type="entry name" value="DAK1/DegV-like"/>
    <property type="match status" value="1"/>
</dbReference>
<dbReference type="Gene3D" id="3.30.1180.10">
    <property type="match status" value="1"/>
</dbReference>
<keyword evidence="2" id="KW-0446">Lipid-binding</keyword>
<dbReference type="Pfam" id="PF02645">
    <property type="entry name" value="DegV"/>
    <property type="match status" value="1"/>
</dbReference>
<dbReference type="PROSITE" id="PS51482">
    <property type="entry name" value="DEGV"/>
    <property type="match status" value="1"/>
</dbReference>
<gene>
    <name evidence="3" type="ORF">B808_57</name>
</gene>
<evidence type="ECO:0000256" key="1">
    <source>
        <dbReference type="ARBA" id="ARBA00003238"/>
    </source>
</evidence>
<dbReference type="RefSeq" id="WP_009166960.1">
    <property type="nucleotide sequence ID" value="NZ_ALXG01000008.1"/>
</dbReference>
<dbReference type="PANTHER" id="PTHR33434:SF2">
    <property type="entry name" value="FATTY ACID-BINDING PROTEIN TM_1468"/>
    <property type="match status" value="1"/>
</dbReference>
<dbReference type="InterPro" id="IPR043168">
    <property type="entry name" value="DegV_C"/>
</dbReference>
<comment type="caution">
    <text evidence="3">The sequence shown here is derived from an EMBL/GenBank/DDBJ whole genome shotgun (WGS) entry which is preliminary data.</text>
</comment>
<evidence type="ECO:0008006" key="5">
    <source>
        <dbReference type="Google" id="ProtNLM"/>
    </source>
</evidence>
<dbReference type="AlphaFoldDB" id="W9EMW0"/>
<name>W9EMW0_9LACO</name>
<dbReference type="PATRIC" id="fig|1221538.3.peg.57"/>
<evidence type="ECO:0000313" key="4">
    <source>
        <dbReference type="Proteomes" id="UP000019474"/>
    </source>
</evidence>
<organism evidence="3 4">
    <name type="scientific">Fructilactobacillus florum 8D</name>
    <dbReference type="NCBI Taxonomy" id="1221538"/>
    <lineage>
        <taxon>Bacteria</taxon>
        <taxon>Bacillati</taxon>
        <taxon>Bacillota</taxon>
        <taxon>Bacilli</taxon>
        <taxon>Lactobacillales</taxon>
        <taxon>Lactobacillaceae</taxon>
        <taxon>Fructilactobacillus</taxon>
    </lineage>
</organism>
<dbReference type="InterPro" id="IPR050270">
    <property type="entry name" value="DegV_domain_contain"/>
</dbReference>
<proteinExistence type="predicted"/>
<sequence length="279" mass="30637">MIHIVTDSTAQLTPDEITTNKLTVIPLQVTFEGQTYLDNVNLTREAFSKMLDDDQSEFPKTSQPALGQFVDTYQKIMEADPSGTIISIHLTDVLSGTLETARTAAQQVDGDIRVLNSELTDRGQGFVVLKAAKLAATGKDADAVEQATIEFSKKIYLSVFVNSFDYLVKGGRANRVVGFISSLIRLKPVLKLQDNKLQFVAKCRGSKKFKATRDQITDQLIADKSVTAVGLSYVDSRADVDAVAERIHQERPDIDVLVRLTCPVIMTHVGPGGFAIIYQ</sequence>
<dbReference type="Proteomes" id="UP000019474">
    <property type="component" value="Unassembled WGS sequence"/>
</dbReference>
<accession>W9EMW0</accession>
<reference evidence="3 4" key="1">
    <citation type="submission" date="2012-08" db="EMBL/GenBank/DDBJ databases">
        <title>Genome sequencing of Lactobacillus florum 8D.</title>
        <authorList>
            <person name="Kim E.B."/>
            <person name="Marco M.L."/>
        </authorList>
    </citation>
    <scope>NUCLEOTIDE SEQUENCE [LARGE SCALE GENOMIC DNA]</scope>
    <source>
        <strain evidence="3 4">8D</strain>
    </source>
</reference>
<evidence type="ECO:0000313" key="3">
    <source>
        <dbReference type="EMBL" id="ETO40984.1"/>
    </source>
</evidence>
<dbReference type="InterPro" id="IPR003797">
    <property type="entry name" value="DegV"/>
</dbReference>
<dbReference type="OrthoDB" id="5429275at2"/>
<dbReference type="Gene3D" id="3.40.50.10170">
    <property type="match status" value="1"/>
</dbReference>